<dbReference type="SUPFAM" id="SSF75005">
    <property type="entry name" value="Arabinanase/levansucrase/invertase"/>
    <property type="match status" value="1"/>
</dbReference>
<feature type="site" description="Important for catalytic activity, responsible for pKa modulation of the active site Glu and correct orientation of both the proton donor and substrate" evidence="5">
    <location>
        <position position="121"/>
    </location>
</feature>
<accession>A0A1I5UWA4</accession>
<evidence type="ECO:0000256" key="1">
    <source>
        <dbReference type="ARBA" id="ARBA00009865"/>
    </source>
</evidence>
<evidence type="ECO:0000313" key="9">
    <source>
        <dbReference type="Proteomes" id="UP000199136"/>
    </source>
</evidence>
<dbReference type="Gene3D" id="2.60.120.200">
    <property type="match status" value="1"/>
</dbReference>
<gene>
    <name evidence="8" type="ORF">SAMN04488506_0224</name>
</gene>
<dbReference type="OrthoDB" id="9801455at2"/>
<dbReference type="InterPro" id="IPR013320">
    <property type="entry name" value="ConA-like_dom_sf"/>
</dbReference>
<dbReference type="CDD" id="cd18617">
    <property type="entry name" value="GH43_XynB-like"/>
    <property type="match status" value="1"/>
</dbReference>
<evidence type="ECO:0000259" key="7">
    <source>
        <dbReference type="Pfam" id="PF17851"/>
    </source>
</evidence>
<dbReference type="STRING" id="82801.SAMN04488506_0224"/>
<dbReference type="Gene3D" id="2.115.10.20">
    <property type="entry name" value="Glycosyl hydrolase domain, family 43"/>
    <property type="match status" value="1"/>
</dbReference>
<organism evidence="8 9">
    <name type="scientific">Desemzia incerta</name>
    <dbReference type="NCBI Taxonomy" id="82801"/>
    <lineage>
        <taxon>Bacteria</taxon>
        <taxon>Bacillati</taxon>
        <taxon>Bacillota</taxon>
        <taxon>Bacilli</taxon>
        <taxon>Lactobacillales</taxon>
        <taxon>Carnobacteriaceae</taxon>
        <taxon>Desemzia</taxon>
    </lineage>
</organism>
<keyword evidence="9" id="KW-1185">Reference proteome</keyword>
<feature type="active site" description="Proton acceptor" evidence="4">
    <location>
        <position position="14"/>
    </location>
</feature>
<evidence type="ECO:0000256" key="4">
    <source>
        <dbReference type="PIRSR" id="PIRSR606710-1"/>
    </source>
</evidence>
<dbReference type="AlphaFoldDB" id="A0A1I5UWA4"/>
<proteinExistence type="inferred from homology"/>
<dbReference type="SUPFAM" id="SSF49899">
    <property type="entry name" value="Concanavalin A-like lectins/glucanases"/>
    <property type="match status" value="1"/>
</dbReference>
<evidence type="ECO:0000256" key="3">
    <source>
        <dbReference type="ARBA" id="ARBA00023295"/>
    </source>
</evidence>
<protein>
    <submittedName>
        <fullName evidence="8">Alpha-N-arabinofuranosidase</fullName>
    </submittedName>
</protein>
<evidence type="ECO:0000313" key="8">
    <source>
        <dbReference type="EMBL" id="SFP99500.1"/>
    </source>
</evidence>
<feature type="active site" description="Proton donor" evidence="4">
    <location>
        <position position="175"/>
    </location>
</feature>
<dbReference type="Pfam" id="PF17851">
    <property type="entry name" value="GH43_C2"/>
    <property type="match status" value="1"/>
</dbReference>
<keyword evidence="2 6" id="KW-0378">Hydrolase</keyword>
<dbReference type="EMBL" id="FOXW01000001">
    <property type="protein sequence ID" value="SFP99500.1"/>
    <property type="molecule type" value="Genomic_DNA"/>
</dbReference>
<name>A0A1I5UWA4_9LACT</name>
<keyword evidence="3 6" id="KW-0326">Glycosidase</keyword>
<dbReference type="RefSeq" id="WP_092479306.1">
    <property type="nucleotide sequence ID" value="NZ_FOXW01000001.1"/>
</dbReference>
<sequence length="505" mass="57585">MKFKNPIISGFYPDPSICRVEDDFYLVTSSFEYFPGVPIFHSTDLVNWKQIGHCLTTPKQLPLNETPSSCGIYAPTIRFHEGVFYMVTTNVLEGGNFYVTATDPAGPWSEPIWFEDSQGIDPSFFFDEDGKCYLTGTGGDHEKPGIYQVEIDVQTGKYLSESKFIWGGTGGAYPEGPHLYKIGEYYYLMISEGGTEYRHMLTISRSKHPYGPFESYEGNPILTHRSLNHPIQATGHADLVQHTDGSWWAVFLAFRPIGYPKKHHLGRETFLAPVTWTEDGWPIVGEMGVVGEEIEHESITSEQRFDWKEREDFDQSVLDHKWIYRRNPIEENYVLNEQEGSLSLLGSSAMLRDTATHTFVGRRQEHFDCEVSTLMRFDPQNAEEAGLTIFANENYHYEIDLRYVNGKTEVFFRKNVGSISVVEKSFDYEESTIELRILADPEWYKFEIVSPNGEVVYLGSGECGLLATEVSGGFTGNVFGLYATGNGEKRQNEARFDWFTYKVNK</sequence>
<evidence type="ECO:0000256" key="5">
    <source>
        <dbReference type="PIRSR" id="PIRSR606710-2"/>
    </source>
</evidence>
<comment type="similarity">
    <text evidence="1 6">Belongs to the glycosyl hydrolase 43 family.</text>
</comment>
<evidence type="ECO:0000256" key="2">
    <source>
        <dbReference type="ARBA" id="ARBA00022801"/>
    </source>
</evidence>
<dbReference type="InterPro" id="IPR006710">
    <property type="entry name" value="Glyco_hydro_43"/>
</dbReference>
<dbReference type="Proteomes" id="UP000199136">
    <property type="component" value="Unassembled WGS sequence"/>
</dbReference>
<dbReference type="InterPro" id="IPR041542">
    <property type="entry name" value="GH43_C2"/>
</dbReference>
<feature type="domain" description="Beta-xylosidase C-terminal Concanavalin A-like" evidence="7">
    <location>
        <begin position="310"/>
        <end position="502"/>
    </location>
</feature>
<dbReference type="InterPro" id="IPR051795">
    <property type="entry name" value="Glycosyl_Hydrlase_43"/>
</dbReference>
<dbReference type="InterPro" id="IPR023296">
    <property type="entry name" value="Glyco_hydro_beta-prop_sf"/>
</dbReference>
<dbReference type="PANTHER" id="PTHR42812:SF12">
    <property type="entry name" value="BETA-XYLOSIDASE-RELATED"/>
    <property type="match status" value="1"/>
</dbReference>
<dbReference type="Pfam" id="PF04616">
    <property type="entry name" value="Glyco_hydro_43"/>
    <property type="match status" value="1"/>
</dbReference>
<reference evidence="8 9" key="1">
    <citation type="submission" date="2016-10" db="EMBL/GenBank/DDBJ databases">
        <authorList>
            <person name="de Groot N.N."/>
        </authorList>
    </citation>
    <scope>NUCLEOTIDE SEQUENCE [LARGE SCALE GENOMIC DNA]</scope>
    <source>
        <strain evidence="8 9">DSM 20581</strain>
    </source>
</reference>
<dbReference type="PANTHER" id="PTHR42812">
    <property type="entry name" value="BETA-XYLOSIDASE"/>
    <property type="match status" value="1"/>
</dbReference>
<evidence type="ECO:0000256" key="6">
    <source>
        <dbReference type="RuleBase" id="RU361187"/>
    </source>
</evidence>
<dbReference type="GO" id="GO:0004553">
    <property type="term" value="F:hydrolase activity, hydrolyzing O-glycosyl compounds"/>
    <property type="evidence" value="ECO:0007669"/>
    <property type="project" value="InterPro"/>
</dbReference>
<dbReference type="GO" id="GO:0005975">
    <property type="term" value="P:carbohydrate metabolic process"/>
    <property type="evidence" value="ECO:0007669"/>
    <property type="project" value="InterPro"/>
</dbReference>